<name>A0A1H2LI79_9ACTO</name>
<proteinExistence type="predicted"/>
<dbReference type="OrthoDB" id="3375207at2"/>
<reference evidence="2" key="1">
    <citation type="submission" date="2016-10" db="EMBL/GenBank/DDBJ databases">
        <authorList>
            <person name="Varghese N."/>
            <person name="Submissions S."/>
        </authorList>
    </citation>
    <scope>NUCLEOTIDE SEQUENCE [LARGE SCALE GENOMIC DNA]</scope>
    <source>
        <strain evidence="2">DSM 10002</strain>
    </source>
</reference>
<dbReference type="AlphaFoldDB" id="A0A1H2LI79"/>
<dbReference type="InterPro" id="IPR036388">
    <property type="entry name" value="WH-like_DNA-bd_sf"/>
</dbReference>
<accession>A0A1H2LI79</accession>
<dbReference type="SUPFAM" id="SSF46785">
    <property type="entry name" value="Winged helix' DNA-binding domain"/>
    <property type="match status" value="1"/>
</dbReference>
<dbReference type="Gene3D" id="1.10.10.10">
    <property type="entry name" value="Winged helix-like DNA-binding domain superfamily/Winged helix DNA-binding domain"/>
    <property type="match status" value="1"/>
</dbReference>
<protein>
    <submittedName>
        <fullName evidence="1">Predicted transcriptional regulator, ArsR family</fullName>
    </submittedName>
</protein>
<dbReference type="RefSeq" id="WP_091281270.1">
    <property type="nucleotide sequence ID" value="NZ_JABAPH010000035.1"/>
</dbReference>
<gene>
    <name evidence="1" type="ORF">SAMN04489737_1306</name>
</gene>
<dbReference type="PANTHER" id="PTHR30363">
    <property type="entry name" value="HTH-TYPE TRANSCRIPTIONAL REGULATOR SRLR-RELATED"/>
    <property type="match status" value="1"/>
</dbReference>
<organism evidence="1 2">
    <name type="scientific">Arcanobacterium phocae</name>
    <dbReference type="NCBI Taxonomy" id="131112"/>
    <lineage>
        <taxon>Bacteria</taxon>
        <taxon>Bacillati</taxon>
        <taxon>Actinomycetota</taxon>
        <taxon>Actinomycetes</taxon>
        <taxon>Actinomycetales</taxon>
        <taxon>Actinomycetaceae</taxon>
        <taxon>Arcanobacterium</taxon>
    </lineage>
</organism>
<evidence type="ECO:0000313" key="2">
    <source>
        <dbReference type="Proteomes" id="UP000214355"/>
    </source>
</evidence>
<dbReference type="Pfam" id="PF13412">
    <property type="entry name" value="HTH_24"/>
    <property type="match status" value="1"/>
</dbReference>
<dbReference type="InterPro" id="IPR036390">
    <property type="entry name" value="WH_DNA-bd_sf"/>
</dbReference>
<keyword evidence="2" id="KW-1185">Reference proteome</keyword>
<dbReference type="PANTHER" id="PTHR30363:SF28">
    <property type="entry name" value="TRANSCRIPTIONAL REGULATORY PROTEIN-RELATED"/>
    <property type="match status" value="1"/>
</dbReference>
<dbReference type="InterPro" id="IPR011991">
    <property type="entry name" value="ArsR-like_HTH"/>
</dbReference>
<evidence type="ECO:0000313" key="1">
    <source>
        <dbReference type="EMBL" id="SDU80763.1"/>
    </source>
</evidence>
<dbReference type="GeneID" id="65345039"/>
<dbReference type="STRING" id="131112.SAMN04489737_1306"/>
<dbReference type="InterPro" id="IPR050313">
    <property type="entry name" value="Carb_Metab_HTH_regulators"/>
</dbReference>
<dbReference type="CDD" id="cd00090">
    <property type="entry name" value="HTH_ARSR"/>
    <property type="match status" value="1"/>
</dbReference>
<sequence length="243" mass="26052">MADNDDAGTCEQILRLIVERGPITAGELAKILVLTPAAVRRHISSLVADNMIEIYDGHNSGPARRGRPSRKYVATASGQELLGQGYADLANQALAFLRAELGDEGVDEFVQARIHKLEDRYRSILSQSGTSTAEKTATLAEALSKDGFVATLRRGGPHALAIQLCQGHCPIQEVAKDFPEMCEAETQAFARLLGVPIQRLSTLASGGHVCTTNILLGIPQNLRSRATSQNIAPDNAGDREGNK</sequence>
<dbReference type="Proteomes" id="UP000214355">
    <property type="component" value="Chromosome I"/>
</dbReference>
<dbReference type="EMBL" id="LT629804">
    <property type="protein sequence ID" value="SDU80763.1"/>
    <property type="molecule type" value="Genomic_DNA"/>
</dbReference>